<name>A0A1G2DW30_9BACT</name>
<accession>A0A1G2DW30</accession>
<dbReference type="InterPro" id="IPR015421">
    <property type="entry name" value="PyrdxlP-dep_Trfase_major"/>
</dbReference>
<evidence type="ECO:0000313" key="5">
    <source>
        <dbReference type="Proteomes" id="UP000178893"/>
    </source>
</evidence>
<keyword evidence="4" id="KW-0032">Aminotransferase</keyword>
<keyword evidence="4" id="KW-0808">Transferase</keyword>
<dbReference type="InterPro" id="IPR015422">
    <property type="entry name" value="PyrdxlP-dep_Trfase_small"/>
</dbReference>
<evidence type="ECO:0000256" key="3">
    <source>
        <dbReference type="RuleBase" id="RU004508"/>
    </source>
</evidence>
<dbReference type="Gene3D" id="3.40.640.10">
    <property type="entry name" value="Type I PLP-dependent aspartate aminotransferase-like (Major domain)"/>
    <property type="match status" value="1"/>
</dbReference>
<dbReference type="EMBL" id="MHLW01000026">
    <property type="protein sequence ID" value="OGZ17773.1"/>
    <property type="molecule type" value="Genomic_DNA"/>
</dbReference>
<dbReference type="Pfam" id="PF01041">
    <property type="entry name" value="DegT_DnrJ_EryC1"/>
    <property type="match status" value="1"/>
</dbReference>
<dbReference type="InterPro" id="IPR000653">
    <property type="entry name" value="DegT/StrS_aminotransferase"/>
</dbReference>
<organism evidence="4 5">
    <name type="scientific">Candidatus Nealsonbacteria bacterium RBG_13_37_56</name>
    <dbReference type="NCBI Taxonomy" id="1801661"/>
    <lineage>
        <taxon>Bacteria</taxon>
        <taxon>Candidatus Nealsoniibacteriota</taxon>
    </lineage>
</organism>
<dbReference type="PIRSF" id="PIRSF000390">
    <property type="entry name" value="PLP_StrS"/>
    <property type="match status" value="1"/>
</dbReference>
<dbReference type="GO" id="GO:0030170">
    <property type="term" value="F:pyridoxal phosphate binding"/>
    <property type="evidence" value="ECO:0007669"/>
    <property type="project" value="TreeGrafter"/>
</dbReference>
<dbReference type="GO" id="GO:0008483">
    <property type="term" value="F:transaminase activity"/>
    <property type="evidence" value="ECO:0007669"/>
    <property type="project" value="UniProtKB-KW"/>
</dbReference>
<comment type="similarity">
    <text evidence="3">Belongs to the DegT/DnrJ/EryC1 family.</text>
</comment>
<dbReference type="SUPFAM" id="SSF53383">
    <property type="entry name" value="PLP-dependent transferases"/>
    <property type="match status" value="1"/>
</dbReference>
<reference evidence="4 5" key="1">
    <citation type="journal article" date="2016" name="Nat. Commun.">
        <title>Thousands of microbial genomes shed light on interconnected biogeochemical processes in an aquifer system.</title>
        <authorList>
            <person name="Anantharaman K."/>
            <person name="Brown C.T."/>
            <person name="Hug L.A."/>
            <person name="Sharon I."/>
            <person name="Castelle C.J."/>
            <person name="Probst A.J."/>
            <person name="Thomas B.C."/>
            <person name="Singh A."/>
            <person name="Wilkins M.J."/>
            <person name="Karaoz U."/>
            <person name="Brodie E.L."/>
            <person name="Williams K.H."/>
            <person name="Hubbard S.S."/>
            <person name="Banfield J.F."/>
        </authorList>
    </citation>
    <scope>NUCLEOTIDE SEQUENCE [LARGE SCALE GENOMIC DNA]</scope>
</reference>
<dbReference type="PANTHER" id="PTHR30244:SF34">
    <property type="entry name" value="DTDP-4-AMINO-4,6-DIDEOXYGALACTOSE TRANSAMINASE"/>
    <property type="match status" value="1"/>
</dbReference>
<evidence type="ECO:0000313" key="4">
    <source>
        <dbReference type="EMBL" id="OGZ17773.1"/>
    </source>
</evidence>
<evidence type="ECO:0000256" key="1">
    <source>
        <dbReference type="PIRSR" id="PIRSR000390-1"/>
    </source>
</evidence>
<dbReference type="PANTHER" id="PTHR30244">
    <property type="entry name" value="TRANSAMINASE"/>
    <property type="match status" value="1"/>
</dbReference>
<comment type="caution">
    <text evidence="4">The sequence shown here is derived from an EMBL/GenBank/DDBJ whole genome shotgun (WGS) entry which is preliminary data.</text>
</comment>
<keyword evidence="2 3" id="KW-0663">Pyridoxal phosphate</keyword>
<protein>
    <submittedName>
        <fullName evidence="4">Aminotransferase DegT</fullName>
    </submittedName>
</protein>
<feature type="active site" description="Proton acceptor" evidence="1">
    <location>
        <position position="183"/>
    </location>
</feature>
<feature type="modified residue" description="N6-(pyridoxal phosphate)lysine" evidence="2">
    <location>
        <position position="183"/>
    </location>
</feature>
<evidence type="ECO:0000256" key="2">
    <source>
        <dbReference type="PIRSR" id="PIRSR000390-2"/>
    </source>
</evidence>
<dbReference type="Proteomes" id="UP000178893">
    <property type="component" value="Unassembled WGS sequence"/>
</dbReference>
<dbReference type="CDD" id="cd00616">
    <property type="entry name" value="AHBA_syn"/>
    <property type="match status" value="1"/>
</dbReference>
<proteinExistence type="inferred from homology"/>
<dbReference type="InterPro" id="IPR015424">
    <property type="entry name" value="PyrdxlP-dep_Trfase"/>
</dbReference>
<gene>
    <name evidence="4" type="ORF">A2V72_01895</name>
</gene>
<dbReference type="GO" id="GO:0000271">
    <property type="term" value="P:polysaccharide biosynthetic process"/>
    <property type="evidence" value="ECO:0007669"/>
    <property type="project" value="TreeGrafter"/>
</dbReference>
<dbReference type="AlphaFoldDB" id="A0A1G2DW30"/>
<dbReference type="Gene3D" id="3.90.1150.10">
    <property type="entry name" value="Aspartate Aminotransferase, domain 1"/>
    <property type="match status" value="1"/>
</dbReference>
<sequence>MEIPLFKIYWDEDDIKAVSDALKRGRDWALGPNIEEFEKLIAQYIGIKHAVVFNSGGSALHALLISYGISKDDEIIVPSFSFICTANAPLYVGAKPIFADIEEISYGLDPEDVRKKITEKTKAIMSMHYGGAVCLKIKELSSLAKEKGILLIEDAAESFGAKLGDQKAGSFGDAAMFSFCQTKVFTTGEGGCIITNSDDIYEKLKLIRSYGRDESGLKYVSLGYNFRMSDALAALGISQIKKVDKLISIRREKAEYLTKILSGIKQIIIPEFPEEIFHVYQEYHIRAESRDALKKHLTEKGIGTRISFPPIHLTDYYKNTLGYNISLPKTEKIVSETLTLPLYPDLSEQEMDYITQQIKNFYTKN</sequence>